<sequence length="98" mass="9707">MIDMIVGVLRLLISALEILWVGHGPVAAIAIIGAIGLATVAIGLCAGLLAVALARIGAASAPARCRHAADVGALLSQSDPNAAGRPRPRAPGRDLSAA</sequence>
<protein>
    <submittedName>
        <fullName evidence="3">DUF6412 domain-containing protein</fullName>
    </submittedName>
</protein>
<keyword evidence="2" id="KW-0812">Transmembrane</keyword>
<organism evidence="3 4">
    <name type="scientific">Luethyella okanaganae</name>
    <dbReference type="NCBI Taxonomy" id="69372"/>
    <lineage>
        <taxon>Bacteria</taxon>
        <taxon>Bacillati</taxon>
        <taxon>Actinomycetota</taxon>
        <taxon>Actinomycetes</taxon>
        <taxon>Micrococcales</taxon>
        <taxon>Microbacteriaceae</taxon>
        <taxon>Luethyella</taxon>
    </lineage>
</organism>
<comment type="caution">
    <text evidence="3">The sequence shown here is derived from an EMBL/GenBank/DDBJ whole genome shotgun (WGS) entry which is preliminary data.</text>
</comment>
<dbReference type="EMBL" id="JBHSTP010000002">
    <property type="protein sequence ID" value="MFC6356579.1"/>
    <property type="molecule type" value="Genomic_DNA"/>
</dbReference>
<evidence type="ECO:0000313" key="3">
    <source>
        <dbReference type="EMBL" id="MFC6356579.1"/>
    </source>
</evidence>
<keyword evidence="4" id="KW-1185">Reference proteome</keyword>
<dbReference type="Proteomes" id="UP001596306">
    <property type="component" value="Unassembled WGS sequence"/>
</dbReference>
<dbReference type="Pfam" id="PF19950">
    <property type="entry name" value="DUF6412"/>
    <property type="match status" value="1"/>
</dbReference>
<evidence type="ECO:0000313" key="4">
    <source>
        <dbReference type="Proteomes" id="UP001596306"/>
    </source>
</evidence>
<proteinExistence type="predicted"/>
<dbReference type="InterPro" id="IPR045635">
    <property type="entry name" value="DUF6412"/>
</dbReference>
<accession>A0ABW1VFA1</accession>
<name>A0ABW1VFA1_9MICO</name>
<feature type="transmembrane region" description="Helical" evidence="2">
    <location>
        <begin position="7"/>
        <end position="23"/>
    </location>
</feature>
<feature type="region of interest" description="Disordered" evidence="1">
    <location>
        <begin position="76"/>
        <end position="98"/>
    </location>
</feature>
<reference evidence="4" key="1">
    <citation type="journal article" date="2019" name="Int. J. Syst. Evol. Microbiol.">
        <title>The Global Catalogue of Microorganisms (GCM) 10K type strain sequencing project: providing services to taxonomists for standard genome sequencing and annotation.</title>
        <authorList>
            <consortium name="The Broad Institute Genomics Platform"/>
            <consortium name="The Broad Institute Genome Sequencing Center for Infectious Disease"/>
            <person name="Wu L."/>
            <person name="Ma J."/>
        </authorList>
    </citation>
    <scope>NUCLEOTIDE SEQUENCE [LARGE SCALE GENOMIC DNA]</scope>
    <source>
        <strain evidence="4">CCUG 43304</strain>
    </source>
</reference>
<keyword evidence="2" id="KW-1133">Transmembrane helix</keyword>
<evidence type="ECO:0000256" key="2">
    <source>
        <dbReference type="SAM" id="Phobius"/>
    </source>
</evidence>
<gene>
    <name evidence="3" type="ORF">ACFQB0_10715</name>
</gene>
<evidence type="ECO:0000256" key="1">
    <source>
        <dbReference type="SAM" id="MobiDB-lite"/>
    </source>
</evidence>
<keyword evidence="2" id="KW-0472">Membrane</keyword>
<feature type="transmembrane region" description="Helical" evidence="2">
    <location>
        <begin position="29"/>
        <end position="54"/>
    </location>
</feature>
<dbReference type="RefSeq" id="WP_386731197.1">
    <property type="nucleotide sequence ID" value="NZ_JBHSTP010000002.1"/>
</dbReference>